<comment type="caution">
    <text evidence="5">The sequence shown here is derived from an EMBL/GenBank/DDBJ whole genome shotgun (WGS) entry which is preliminary data.</text>
</comment>
<dbReference type="Proteomes" id="UP001589776">
    <property type="component" value="Unassembled WGS sequence"/>
</dbReference>
<evidence type="ECO:0000256" key="2">
    <source>
        <dbReference type="ARBA" id="ARBA00022448"/>
    </source>
</evidence>
<protein>
    <submittedName>
        <fullName evidence="5">ABC transporter substrate-binding protein</fullName>
    </submittedName>
</protein>
<comment type="similarity">
    <text evidence="1">Belongs to the bacterial solute-binding protein 1 family.</text>
</comment>
<dbReference type="SUPFAM" id="SSF53850">
    <property type="entry name" value="Periplasmic binding protein-like II"/>
    <property type="match status" value="1"/>
</dbReference>
<keyword evidence="3 4" id="KW-0732">Signal</keyword>
<dbReference type="EMBL" id="JBHLWN010000027">
    <property type="protein sequence ID" value="MFC0212165.1"/>
    <property type="molecule type" value="Genomic_DNA"/>
</dbReference>
<reference evidence="5 6" key="1">
    <citation type="submission" date="2024-09" db="EMBL/GenBank/DDBJ databases">
        <authorList>
            <person name="Sun Q."/>
            <person name="Mori K."/>
        </authorList>
    </citation>
    <scope>NUCLEOTIDE SEQUENCE [LARGE SCALE GENOMIC DNA]</scope>
    <source>
        <strain evidence="5 6">CCM 7759</strain>
    </source>
</reference>
<sequence>MKNRWLGIAALSALLLSSCQSELQDSAAVQAPKPVTLTWMHHFEEDGARKWLKAGTDKFKQSHPEVSFAIEGISGSIYMSSLRSKVVTDEMPDLYMIDSISETKDFIDSGYALNLKDAPFLSNIEDKFLNGVRTPDGSVWALPIDMNGAGIIYNKDAFAKAGITHIPETWEQFLAVCKRLQKQGIIPIAAGYKDSWTISWDLNPDLIANLLASDPDWMLRIEQGLAGFDDGQGRFAQVLTRFGQRLAYTNPNPFETDWNQALGLLASGQAAMIINGTWTVDGVKSLEPDSRIGLFAFPGTDDPKDAKFAVKSTGGIVVNPKSPHVELATEILELFSTQEVGRVFQQDKKAISVIKGLTPDLDPIYAEFNRLYLEPSRTVDWSHITAGFEDQRLNKAYVNALTEFIVDKDHNVEKCIDALNQSFNTIRRRR</sequence>
<gene>
    <name evidence="5" type="ORF">ACFFK0_06790</name>
</gene>
<keyword evidence="2" id="KW-0813">Transport</keyword>
<dbReference type="PANTHER" id="PTHR43649">
    <property type="entry name" value="ARABINOSE-BINDING PROTEIN-RELATED"/>
    <property type="match status" value="1"/>
</dbReference>
<dbReference type="InterPro" id="IPR050490">
    <property type="entry name" value="Bact_solute-bd_prot1"/>
</dbReference>
<dbReference type="InterPro" id="IPR006061">
    <property type="entry name" value="SBP_1_CS"/>
</dbReference>
<evidence type="ECO:0000256" key="3">
    <source>
        <dbReference type="ARBA" id="ARBA00022729"/>
    </source>
</evidence>
<dbReference type="PROSITE" id="PS51257">
    <property type="entry name" value="PROKAR_LIPOPROTEIN"/>
    <property type="match status" value="1"/>
</dbReference>
<dbReference type="PROSITE" id="PS01037">
    <property type="entry name" value="SBP_BACTERIAL_1"/>
    <property type="match status" value="1"/>
</dbReference>
<dbReference type="Pfam" id="PF01547">
    <property type="entry name" value="SBP_bac_1"/>
    <property type="match status" value="1"/>
</dbReference>
<evidence type="ECO:0000313" key="5">
    <source>
        <dbReference type="EMBL" id="MFC0212165.1"/>
    </source>
</evidence>
<dbReference type="InterPro" id="IPR006059">
    <property type="entry name" value="SBP"/>
</dbReference>
<keyword evidence="6" id="KW-1185">Reference proteome</keyword>
<evidence type="ECO:0000313" key="6">
    <source>
        <dbReference type="Proteomes" id="UP001589776"/>
    </source>
</evidence>
<name>A0ABV6DHN6_9BACL</name>
<organism evidence="5 6">
    <name type="scientific">Paenibacillus chartarius</name>
    <dbReference type="NCBI Taxonomy" id="747481"/>
    <lineage>
        <taxon>Bacteria</taxon>
        <taxon>Bacillati</taxon>
        <taxon>Bacillota</taxon>
        <taxon>Bacilli</taxon>
        <taxon>Bacillales</taxon>
        <taxon>Paenibacillaceae</taxon>
        <taxon>Paenibacillus</taxon>
    </lineage>
</organism>
<evidence type="ECO:0000256" key="4">
    <source>
        <dbReference type="SAM" id="SignalP"/>
    </source>
</evidence>
<dbReference type="RefSeq" id="WP_377469268.1">
    <property type="nucleotide sequence ID" value="NZ_JBHLWN010000027.1"/>
</dbReference>
<feature type="chain" id="PRO_5045887375" evidence="4">
    <location>
        <begin position="24"/>
        <end position="430"/>
    </location>
</feature>
<accession>A0ABV6DHN6</accession>
<dbReference type="Gene3D" id="3.40.190.10">
    <property type="entry name" value="Periplasmic binding protein-like II"/>
    <property type="match status" value="2"/>
</dbReference>
<evidence type="ECO:0000256" key="1">
    <source>
        <dbReference type="ARBA" id="ARBA00008520"/>
    </source>
</evidence>
<feature type="signal peptide" evidence="4">
    <location>
        <begin position="1"/>
        <end position="23"/>
    </location>
</feature>
<proteinExistence type="inferred from homology"/>